<accession>A0A9E7A4U7</accession>
<gene>
    <name evidence="1" type="ORF">K9D25_12330</name>
</gene>
<dbReference type="CDD" id="cd06558">
    <property type="entry name" value="crotonase-like"/>
    <property type="match status" value="1"/>
</dbReference>
<evidence type="ECO:0000313" key="2">
    <source>
        <dbReference type="Proteomes" id="UP000831684"/>
    </source>
</evidence>
<proteinExistence type="predicted"/>
<reference evidence="1" key="1">
    <citation type="submission" date="2021-09" db="EMBL/GenBank/DDBJ databases">
        <title>Network and meta-omics reveal the key degrader and cooperation patterns in an efficient 1,4-dioxane-degrading microbial community.</title>
        <authorList>
            <person name="Dai C."/>
        </authorList>
    </citation>
    <scope>NUCLEOTIDE SEQUENCE</scope>
    <source>
        <strain evidence="1">ZM13</strain>
    </source>
</reference>
<dbReference type="AlphaFoldDB" id="A0A9E7A4U7"/>
<evidence type="ECO:0000313" key="1">
    <source>
        <dbReference type="EMBL" id="UOK69543.1"/>
    </source>
</evidence>
<sequence>MSAPDTASPSPAEGRVRFSCEGAVAHLVFDRPTARNAMSWRMYEEMAHVLAAIAADPAIRVAVLRGAGGKAFVAGTDIEQFRGFSGEDGLAYEAKVEHYMRLLEQVPVPTVAVVEGWAVGGGMAIANACDFRLATPGARFGVPIARTLGNCLSAANLRRLVATLGLGMVRRMLLAAETPTAEEMPPGYVAIHPAEELDAAVDALCARLAAHAPLTLRVTKQMLDRLAHRPGADDTDLVREIYGSADFREGVESFLAKRPAQWRGA</sequence>
<dbReference type="Pfam" id="PF00378">
    <property type="entry name" value="ECH_1"/>
    <property type="match status" value="1"/>
</dbReference>
<dbReference type="SUPFAM" id="SSF52096">
    <property type="entry name" value="ClpP/crotonase"/>
    <property type="match status" value="1"/>
</dbReference>
<dbReference type="NCBIfam" id="NF004796">
    <property type="entry name" value="PRK06144.1"/>
    <property type="match status" value="1"/>
</dbReference>
<dbReference type="Gene3D" id="3.90.226.10">
    <property type="entry name" value="2-enoyl-CoA Hydratase, Chain A, domain 1"/>
    <property type="match status" value="1"/>
</dbReference>
<dbReference type="Proteomes" id="UP000831684">
    <property type="component" value="Chromosome"/>
</dbReference>
<dbReference type="KEGG" id="apol:K9D25_12330"/>
<dbReference type="PANTHER" id="PTHR43459">
    <property type="entry name" value="ENOYL-COA HYDRATASE"/>
    <property type="match status" value="1"/>
</dbReference>
<dbReference type="InterPro" id="IPR001753">
    <property type="entry name" value="Enoyl-CoA_hydra/iso"/>
</dbReference>
<organism evidence="1 2">
    <name type="scientific">Ancylobacter polymorphus</name>
    <dbReference type="NCBI Taxonomy" id="223390"/>
    <lineage>
        <taxon>Bacteria</taxon>
        <taxon>Pseudomonadati</taxon>
        <taxon>Pseudomonadota</taxon>
        <taxon>Alphaproteobacteria</taxon>
        <taxon>Hyphomicrobiales</taxon>
        <taxon>Xanthobacteraceae</taxon>
        <taxon>Ancylobacter</taxon>
    </lineage>
</organism>
<name>A0A9E7A4U7_9HYPH</name>
<dbReference type="GO" id="GO:0003824">
    <property type="term" value="F:catalytic activity"/>
    <property type="evidence" value="ECO:0007669"/>
    <property type="project" value="UniProtKB-ARBA"/>
</dbReference>
<dbReference type="EMBL" id="CP083239">
    <property type="protein sequence ID" value="UOK69543.1"/>
    <property type="molecule type" value="Genomic_DNA"/>
</dbReference>
<protein>
    <submittedName>
        <fullName evidence="1">Enoyl-CoA hydratase/isomerase family protein</fullName>
    </submittedName>
</protein>
<dbReference type="PANTHER" id="PTHR43459:SF1">
    <property type="entry name" value="EG:BACN32G11.4 PROTEIN"/>
    <property type="match status" value="1"/>
</dbReference>
<dbReference type="RefSeq" id="WP_244375539.1">
    <property type="nucleotide sequence ID" value="NZ_CP083239.1"/>
</dbReference>
<dbReference type="InterPro" id="IPR029045">
    <property type="entry name" value="ClpP/crotonase-like_dom_sf"/>
</dbReference>